<keyword evidence="3" id="KW-1185">Reference proteome</keyword>
<gene>
    <name evidence="2" type="ORF">LF1_11950</name>
</gene>
<feature type="signal peptide" evidence="1">
    <location>
        <begin position="1"/>
        <end position="34"/>
    </location>
</feature>
<dbReference type="AlphaFoldDB" id="A0A5B1CGM0"/>
<evidence type="ECO:0000313" key="2">
    <source>
        <dbReference type="EMBL" id="KAA1258673.1"/>
    </source>
</evidence>
<dbReference type="PROSITE" id="PS51318">
    <property type="entry name" value="TAT"/>
    <property type="match status" value="1"/>
</dbReference>
<evidence type="ECO:0000256" key="1">
    <source>
        <dbReference type="SAM" id="SignalP"/>
    </source>
</evidence>
<comment type="caution">
    <text evidence="2">The sequence shown here is derived from an EMBL/GenBank/DDBJ whole genome shotgun (WGS) entry which is preliminary data.</text>
</comment>
<organism evidence="2 3">
    <name type="scientific">Rubripirellula obstinata</name>
    <dbReference type="NCBI Taxonomy" id="406547"/>
    <lineage>
        <taxon>Bacteria</taxon>
        <taxon>Pseudomonadati</taxon>
        <taxon>Planctomycetota</taxon>
        <taxon>Planctomycetia</taxon>
        <taxon>Pirellulales</taxon>
        <taxon>Pirellulaceae</taxon>
        <taxon>Rubripirellula</taxon>
    </lineage>
</organism>
<reference evidence="2 3" key="1">
    <citation type="submission" date="2019-08" db="EMBL/GenBank/DDBJ databases">
        <title>Deep-cultivation of Planctomycetes and their phenomic and genomic characterization uncovers novel biology.</title>
        <authorList>
            <person name="Wiegand S."/>
            <person name="Jogler M."/>
            <person name="Boedeker C."/>
            <person name="Pinto D."/>
            <person name="Vollmers J."/>
            <person name="Rivas-Marin E."/>
            <person name="Kohn T."/>
            <person name="Peeters S.H."/>
            <person name="Heuer A."/>
            <person name="Rast P."/>
            <person name="Oberbeckmann S."/>
            <person name="Bunk B."/>
            <person name="Jeske O."/>
            <person name="Meyerdierks A."/>
            <person name="Storesund J.E."/>
            <person name="Kallscheuer N."/>
            <person name="Luecker S."/>
            <person name="Lage O.M."/>
            <person name="Pohl T."/>
            <person name="Merkel B.J."/>
            <person name="Hornburger P."/>
            <person name="Mueller R.-W."/>
            <person name="Bruemmer F."/>
            <person name="Labrenz M."/>
            <person name="Spormann A.M."/>
            <person name="Op Den Camp H."/>
            <person name="Overmann J."/>
            <person name="Amann R."/>
            <person name="Jetten M.S.M."/>
            <person name="Mascher T."/>
            <person name="Medema M.H."/>
            <person name="Devos D.P."/>
            <person name="Kaster A.-K."/>
            <person name="Ovreas L."/>
            <person name="Rohde M."/>
            <person name="Galperin M.Y."/>
            <person name="Jogler C."/>
        </authorList>
    </citation>
    <scope>NUCLEOTIDE SEQUENCE [LARGE SCALE GENOMIC DNA]</scope>
    <source>
        <strain evidence="2 3">LF1</strain>
    </source>
</reference>
<dbReference type="InterPro" id="IPR011447">
    <property type="entry name" value="DUF1552"/>
</dbReference>
<evidence type="ECO:0008006" key="4">
    <source>
        <dbReference type="Google" id="ProtNLM"/>
    </source>
</evidence>
<protein>
    <recommendedName>
        <fullName evidence="4">Secreted protein containing DUF1552</fullName>
    </recommendedName>
</protein>
<sequence precursor="true">MRSPMKSRRDFIVNMGVSSAAANFAFALPSLGWAADSGVQASGKQRVVFVFTPNGIIPEHFWPDQAGDFGIGKDSTKLKRILEPLEPFKDQLLTLRGIDNKIKGDGDGHMRGIGCLLTGVELFPGDVQGGSDTPAGWSMGISIDQHLKNKLQSNASTQTRFGSLEFGVMVPQRADTWTRWSYAGPNKPVAPISDPYQMFEKLYGQTQNRAMMASVLDDLTDDFRKLHAMASAEDRQMLDQHLGMVRSIEKELQNDLEHAKANADVGHAVPDLPPNVAEENDNMPKISRMQTELLVNSLAADFTRVATVQVSNSVGNPRMRWLGINEGHHSISHEPDNNKKAYEDLIKINHWYAEQIAHLAKRLRETPEPDGDGSLLDHTTIVWTNELGKGNSHTRNDIPFVMVGGGLGFKTGRSMQFNHQPHNRLLLSVTEAMGYPETSFGNADYCGDGALTGLV</sequence>
<name>A0A5B1CGM0_9BACT</name>
<dbReference type="Proteomes" id="UP000322699">
    <property type="component" value="Unassembled WGS sequence"/>
</dbReference>
<keyword evidence="1" id="KW-0732">Signal</keyword>
<dbReference type="OrthoDB" id="9146593at2"/>
<feature type="chain" id="PRO_5022873744" description="Secreted protein containing DUF1552" evidence="1">
    <location>
        <begin position="35"/>
        <end position="455"/>
    </location>
</feature>
<dbReference type="EMBL" id="VRLW01000001">
    <property type="protein sequence ID" value="KAA1258673.1"/>
    <property type="molecule type" value="Genomic_DNA"/>
</dbReference>
<dbReference type="Pfam" id="PF07586">
    <property type="entry name" value="HXXSHH"/>
    <property type="match status" value="1"/>
</dbReference>
<accession>A0A5B1CGM0</accession>
<dbReference type="InterPro" id="IPR006311">
    <property type="entry name" value="TAT_signal"/>
</dbReference>
<proteinExistence type="predicted"/>
<evidence type="ECO:0000313" key="3">
    <source>
        <dbReference type="Proteomes" id="UP000322699"/>
    </source>
</evidence>